<keyword evidence="2" id="KW-1185">Reference proteome</keyword>
<dbReference type="AlphaFoldDB" id="A0A1E5V2N6"/>
<reference evidence="1 2" key="1">
    <citation type="submission" date="2016-09" db="EMBL/GenBank/DDBJ databases">
        <title>The draft genome of Dichanthelium oligosanthes: A C3 panicoid grass species.</title>
        <authorList>
            <person name="Studer A.J."/>
            <person name="Schnable J.C."/>
            <person name="Brutnell T.P."/>
        </authorList>
    </citation>
    <scope>NUCLEOTIDE SEQUENCE [LARGE SCALE GENOMIC DNA]</scope>
    <source>
        <strain evidence="2">cv. Kellogg 1175</strain>
        <tissue evidence="1">Leaf</tissue>
    </source>
</reference>
<organism evidence="1 2">
    <name type="scientific">Dichanthelium oligosanthes</name>
    <dbReference type="NCBI Taxonomy" id="888268"/>
    <lineage>
        <taxon>Eukaryota</taxon>
        <taxon>Viridiplantae</taxon>
        <taxon>Streptophyta</taxon>
        <taxon>Embryophyta</taxon>
        <taxon>Tracheophyta</taxon>
        <taxon>Spermatophyta</taxon>
        <taxon>Magnoliopsida</taxon>
        <taxon>Liliopsida</taxon>
        <taxon>Poales</taxon>
        <taxon>Poaceae</taxon>
        <taxon>PACMAD clade</taxon>
        <taxon>Panicoideae</taxon>
        <taxon>Panicodae</taxon>
        <taxon>Paniceae</taxon>
        <taxon>Dichantheliinae</taxon>
        <taxon>Dichanthelium</taxon>
    </lineage>
</organism>
<evidence type="ECO:0000313" key="2">
    <source>
        <dbReference type="Proteomes" id="UP000095767"/>
    </source>
</evidence>
<dbReference type="Proteomes" id="UP000095767">
    <property type="component" value="Unassembled WGS sequence"/>
</dbReference>
<sequence length="38" mass="3856">LSRLVERLSTLFASSSLGFSGLKGTVGSSEGLAVFQGP</sequence>
<accession>A0A1E5V2N6</accession>
<name>A0A1E5V2N6_9POAL</name>
<feature type="non-terminal residue" evidence="1">
    <location>
        <position position="1"/>
    </location>
</feature>
<evidence type="ECO:0000313" key="1">
    <source>
        <dbReference type="EMBL" id="OEL19304.1"/>
    </source>
</evidence>
<protein>
    <submittedName>
        <fullName evidence="1">Uncharacterized protein</fullName>
    </submittedName>
</protein>
<comment type="caution">
    <text evidence="1">The sequence shown here is derived from an EMBL/GenBank/DDBJ whole genome shotgun (WGS) entry which is preliminary data.</text>
</comment>
<dbReference type="EMBL" id="LWDX02054004">
    <property type="protein sequence ID" value="OEL19304.1"/>
    <property type="molecule type" value="Genomic_DNA"/>
</dbReference>
<proteinExistence type="predicted"/>
<gene>
    <name evidence="1" type="ORF">BAE44_0019677</name>
</gene>